<protein>
    <submittedName>
        <fullName evidence="1">Uncharacterized protein</fullName>
    </submittedName>
</protein>
<proteinExistence type="predicted"/>
<dbReference type="AlphaFoldDB" id="A0A9J5Y3F8"/>
<dbReference type="PANTHER" id="PTHR46238:SF8">
    <property type="entry name" value="ENDONUCLEASE_EXONUCLEASE_PHOSPHATASE DOMAIN-CONTAINING PROTEIN"/>
    <property type="match status" value="1"/>
</dbReference>
<evidence type="ECO:0000313" key="1">
    <source>
        <dbReference type="EMBL" id="KAG5594945.1"/>
    </source>
</evidence>
<reference evidence="1 2" key="1">
    <citation type="submission" date="2020-09" db="EMBL/GenBank/DDBJ databases">
        <title>De no assembly of potato wild relative species, Solanum commersonii.</title>
        <authorList>
            <person name="Cho K."/>
        </authorList>
    </citation>
    <scope>NUCLEOTIDE SEQUENCE [LARGE SCALE GENOMIC DNA]</scope>
    <source>
        <strain evidence="1">LZ3.2</strain>
        <tissue evidence="1">Leaf</tissue>
    </source>
</reference>
<accession>A0A9J5Y3F8</accession>
<dbReference type="PANTHER" id="PTHR46238">
    <property type="entry name" value="REVERSE TRANSCRIPTASE DOMAIN-CONTAINING PROTEIN"/>
    <property type="match status" value="1"/>
</dbReference>
<name>A0A9J5Y3F8_SOLCO</name>
<comment type="caution">
    <text evidence="1">The sequence shown here is derived from an EMBL/GenBank/DDBJ whole genome shotgun (WGS) entry which is preliminary data.</text>
</comment>
<dbReference type="Proteomes" id="UP000824120">
    <property type="component" value="Chromosome 7"/>
</dbReference>
<gene>
    <name evidence="1" type="ORF">H5410_036177</name>
</gene>
<dbReference type="EMBL" id="JACXVP010000007">
    <property type="protein sequence ID" value="KAG5594945.1"/>
    <property type="molecule type" value="Genomic_DNA"/>
</dbReference>
<sequence length="63" mass="6887">MGGEETSEDRYTNILKRESFKCLGSIIQGDGVIDDDVSHCIGAGWIKWRHTSGVLSDKNVSSS</sequence>
<organism evidence="1 2">
    <name type="scientific">Solanum commersonii</name>
    <name type="common">Commerson's wild potato</name>
    <name type="synonym">Commerson's nightshade</name>
    <dbReference type="NCBI Taxonomy" id="4109"/>
    <lineage>
        <taxon>Eukaryota</taxon>
        <taxon>Viridiplantae</taxon>
        <taxon>Streptophyta</taxon>
        <taxon>Embryophyta</taxon>
        <taxon>Tracheophyta</taxon>
        <taxon>Spermatophyta</taxon>
        <taxon>Magnoliopsida</taxon>
        <taxon>eudicotyledons</taxon>
        <taxon>Gunneridae</taxon>
        <taxon>Pentapetalae</taxon>
        <taxon>asterids</taxon>
        <taxon>lamiids</taxon>
        <taxon>Solanales</taxon>
        <taxon>Solanaceae</taxon>
        <taxon>Solanoideae</taxon>
        <taxon>Solaneae</taxon>
        <taxon>Solanum</taxon>
    </lineage>
</organism>
<evidence type="ECO:0000313" key="2">
    <source>
        <dbReference type="Proteomes" id="UP000824120"/>
    </source>
</evidence>
<keyword evidence="2" id="KW-1185">Reference proteome</keyword>